<evidence type="ECO:0000259" key="2">
    <source>
        <dbReference type="PROSITE" id="PS50104"/>
    </source>
</evidence>
<dbReference type="EMBL" id="RXIC02000019">
    <property type="protein sequence ID" value="KAB1227127.1"/>
    <property type="molecule type" value="Genomic_DNA"/>
</dbReference>
<gene>
    <name evidence="3" type="ORF">CJ030_MR1G001060</name>
</gene>
<protein>
    <submittedName>
        <fullName evidence="3">TMV resistance protein N</fullName>
    </submittedName>
</protein>
<dbReference type="InterPro" id="IPR035897">
    <property type="entry name" value="Toll_tir_struct_dom_sf"/>
</dbReference>
<name>A0A6A1WTN3_9ROSI</name>
<dbReference type="GO" id="GO:0007165">
    <property type="term" value="P:signal transduction"/>
    <property type="evidence" value="ECO:0007669"/>
    <property type="project" value="InterPro"/>
</dbReference>
<organism evidence="3 4">
    <name type="scientific">Morella rubra</name>
    <name type="common">Chinese bayberry</name>
    <dbReference type="NCBI Taxonomy" id="262757"/>
    <lineage>
        <taxon>Eukaryota</taxon>
        <taxon>Viridiplantae</taxon>
        <taxon>Streptophyta</taxon>
        <taxon>Embryophyta</taxon>
        <taxon>Tracheophyta</taxon>
        <taxon>Spermatophyta</taxon>
        <taxon>Magnoliopsida</taxon>
        <taxon>eudicotyledons</taxon>
        <taxon>Gunneridae</taxon>
        <taxon>Pentapetalae</taxon>
        <taxon>rosids</taxon>
        <taxon>fabids</taxon>
        <taxon>Fagales</taxon>
        <taxon>Myricaceae</taxon>
        <taxon>Morella</taxon>
    </lineage>
</organism>
<keyword evidence="1" id="KW-0520">NAD</keyword>
<accession>A0A6A1WTN3</accession>
<dbReference type="OrthoDB" id="6160824at2759"/>
<dbReference type="PANTHER" id="PTHR32009:SF153">
    <property type="entry name" value="TMV RESISTANCE PROTEIN N-LIKE"/>
    <property type="match status" value="1"/>
</dbReference>
<evidence type="ECO:0000256" key="1">
    <source>
        <dbReference type="ARBA" id="ARBA00023027"/>
    </source>
</evidence>
<keyword evidence="4" id="KW-1185">Reference proteome</keyword>
<dbReference type="SUPFAM" id="SSF52200">
    <property type="entry name" value="Toll/Interleukin receptor TIR domain"/>
    <property type="match status" value="1"/>
</dbReference>
<evidence type="ECO:0000313" key="3">
    <source>
        <dbReference type="EMBL" id="KAB1227127.1"/>
    </source>
</evidence>
<dbReference type="SMART" id="SM00255">
    <property type="entry name" value="TIR"/>
    <property type="match status" value="1"/>
</dbReference>
<dbReference type="PANTHER" id="PTHR32009">
    <property type="entry name" value="TMV RESISTANCE PROTEIN N-LIKE"/>
    <property type="match status" value="1"/>
</dbReference>
<dbReference type="PROSITE" id="PS50104">
    <property type="entry name" value="TIR"/>
    <property type="match status" value="1"/>
</dbReference>
<reference evidence="3 4" key="1">
    <citation type="journal article" date="2019" name="Plant Biotechnol. J.">
        <title>The red bayberry genome and genetic basis of sex determination.</title>
        <authorList>
            <person name="Jia H.M."/>
            <person name="Jia H.J."/>
            <person name="Cai Q.L."/>
            <person name="Wang Y."/>
            <person name="Zhao H.B."/>
            <person name="Yang W.F."/>
            <person name="Wang G.Y."/>
            <person name="Li Y.H."/>
            <person name="Zhan D.L."/>
            <person name="Shen Y.T."/>
            <person name="Niu Q.F."/>
            <person name="Chang L."/>
            <person name="Qiu J."/>
            <person name="Zhao L."/>
            <person name="Xie H.B."/>
            <person name="Fu W.Y."/>
            <person name="Jin J."/>
            <person name="Li X.W."/>
            <person name="Jiao Y."/>
            <person name="Zhou C.C."/>
            <person name="Tu T."/>
            <person name="Chai C.Y."/>
            <person name="Gao J.L."/>
            <person name="Fan L.J."/>
            <person name="van de Weg E."/>
            <person name="Wang J.Y."/>
            <person name="Gao Z.S."/>
        </authorList>
    </citation>
    <scope>NUCLEOTIDE SEQUENCE [LARGE SCALE GENOMIC DNA]</scope>
    <source>
        <tissue evidence="3">Leaves</tissue>
    </source>
</reference>
<dbReference type="Gene3D" id="3.40.50.10140">
    <property type="entry name" value="Toll/interleukin-1 receptor homology (TIR) domain"/>
    <property type="match status" value="1"/>
</dbReference>
<dbReference type="Pfam" id="PF01582">
    <property type="entry name" value="TIR"/>
    <property type="match status" value="1"/>
</dbReference>
<dbReference type="Proteomes" id="UP000516437">
    <property type="component" value="Chromosome 1"/>
</dbReference>
<feature type="domain" description="TIR" evidence="2">
    <location>
        <begin position="20"/>
        <end position="180"/>
    </location>
</feature>
<comment type="caution">
    <text evidence="3">The sequence shown here is derived from an EMBL/GenBank/DDBJ whole genome shotgun (WGS) entry which is preliminary data.</text>
</comment>
<evidence type="ECO:0000313" key="4">
    <source>
        <dbReference type="Proteomes" id="UP000516437"/>
    </source>
</evidence>
<dbReference type="AlphaFoldDB" id="A0A6A1WTN3"/>
<dbReference type="InterPro" id="IPR000157">
    <property type="entry name" value="TIR_dom"/>
</dbReference>
<sequence length="186" mass="21151">MASTITPTLSPSCSSSTPKGKYEVFLSFHGPDTRKRFTDHLYHALKEKGIHTFRDDKTLKQGEYISEGLLKAIQESTYVIVVISKSYAFSKWCLIELAEIVRCKKEMRLIVVPVFYNVDPSDVREQTRSFAKAFVKHEKDPKVGMKTIQTWRAALTEVGSISGWNLEADRSEAVTVRELLARYLVS</sequence>
<proteinExistence type="predicted"/>
<dbReference type="FunFam" id="3.40.50.10140:FF:000007">
    <property type="entry name" value="Disease resistance protein (TIR-NBS-LRR class)"/>
    <property type="match status" value="1"/>
</dbReference>